<gene>
    <name evidence="1" type="ORF">KQX62_22025</name>
</gene>
<dbReference type="AlphaFoldDB" id="A0AAX3DY33"/>
<accession>A0AAX3DY33</accession>
<protein>
    <recommendedName>
        <fullName evidence="3">MftR C-terminal domain-containing protein</fullName>
    </recommendedName>
</protein>
<dbReference type="EMBL" id="CP076676">
    <property type="protein sequence ID" value="UYO39352.1"/>
    <property type="molecule type" value="Genomic_DNA"/>
</dbReference>
<proteinExistence type="predicted"/>
<sequence length="139" mass="14804">MTLDQFRQLADTWGGDIERWPAEARSAARVVAATEPGAAVLREASAFDALLAMPPEVVPARAGRVALGVLQRIGAGEAREPWYRRLLQPTSLLPAGSLACSALVGLWLAGTLPYHHSQEAIAAMDAVFDSSAVTLWSPQ</sequence>
<dbReference type="Proteomes" id="UP001163166">
    <property type="component" value="Chromosome"/>
</dbReference>
<evidence type="ECO:0000313" key="1">
    <source>
        <dbReference type="EMBL" id="UYO39352.1"/>
    </source>
</evidence>
<dbReference type="RefSeq" id="WP_264074690.1">
    <property type="nucleotide sequence ID" value="NZ_CP076676.1"/>
</dbReference>
<evidence type="ECO:0000313" key="2">
    <source>
        <dbReference type="Proteomes" id="UP001163166"/>
    </source>
</evidence>
<name>A0AAX3DY33_RHOPL</name>
<reference evidence="1" key="1">
    <citation type="journal article" date="2022" name="Biol. Control">
        <title>In silico genomic analysis of Rhodopseudomonas palustris strains revealed potential biocontrol agents and crop yield enhancers.</title>
        <authorList>
            <person name="Surachat K."/>
            <person name="Kantachote D."/>
            <person name="Deachamag P."/>
            <person name="Wonglapsuwan M."/>
        </authorList>
    </citation>
    <scope>NUCLEOTIDE SEQUENCE</scope>
    <source>
        <strain evidence="1">TLS06</strain>
    </source>
</reference>
<evidence type="ECO:0008006" key="3">
    <source>
        <dbReference type="Google" id="ProtNLM"/>
    </source>
</evidence>
<organism evidence="1 2">
    <name type="scientific">Rhodopseudomonas palustris</name>
    <dbReference type="NCBI Taxonomy" id="1076"/>
    <lineage>
        <taxon>Bacteria</taxon>
        <taxon>Pseudomonadati</taxon>
        <taxon>Pseudomonadota</taxon>
        <taxon>Alphaproteobacteria</taxon>
        <taxon>Hyphomicrobiales</taxon>
        <taxon>Nitrobacteraceae</taxon>
        <taxon>Rhodopseudomonas</taxon>
    </lineage>
</organism>